<dbReference type="SUPFAM" id="SSF57667">
    <property type="entry name" value="beta-beta-alpha zinc fingers"/>
    <property type="match status" value="1"/>
</dbReference>
<dbReference type="PANTHER" id="PTHR23226:SF416">
    <property type="entry name" value="FI01424P"/>
    <property type="match status" value="1"/>
</dbReference>
<dbReference type="InterPro" id="IPR013087">
    <property type="entry name" value="Znf_C2H2_type"/>
</dbReference>
<evidence type="ECO:0000256" key="4">
    <source>
        <dbReference type="ARBA" id="ARBA00022771"/>
    </source>
</evidence>
<dbReference type="SMART" id="SM00355">
    <property type="entry name" value="ZnF_C2H2"/>
    <property type="match status" value="1"/>
</dbReference>
<comment type="subcellular location">
    <subcellularLocation>
        <location evidence="1">Nucleus</location>
    </subcellularLocation>
</comment>
<reference evidence="9" key="1">
    <citation type="submission" date="2019-09" db="EMBL/GenBank/DDBJ databases">
        <title>Bird 10,000 Genomes (B10K) Project - Family phase.</title>
        <authorList>
            <person name="Zhang G."/>
        </authorList>
    </citation>
    <scope>NUCLEOTIDE SEQUENCE</scope>
    <source>
        <strain evidence="9">OUT-0060</strain>
        <tissue evidence="9">Blood</tissue>
    </source>
</reference>
<dbReference type="Gene3D" id="3.30.160.60">
    <property type="entry name" value="Classic Zinc Finger"/>
    <property type="match status" value="2"/>
</dbReference>
<keyword evidence="3" id="KW-0677">Repeat</keyword>
<dbReference type="PROSITE" id="PS00028">
    <property type="entry name" value="ZINC_FINGER_C2H2_1"/>
    <property type="match status" value="1"/>
</dbReference>
<feature type="domain" description="C2H2-type" evidence="8">
    <location>
        <begin position="7"/>
        <end position="34"/>
    </location>
</feature>
<feature type="non-terminal residue" evidence="9">
    <location>
        <position position="60"/>
    </location>
</feature>
<feature type="domain" description="C2H2-type" evidence="8">
    <location>
        <begin position="35"/>
        <end position="60"/>
    </location>
</feature>
<proteinExistence type="predicted"/>
<keyword evidence="6" id="KW-0539">Nucleus</keyword>
<evidence type="ECO:0000256" key="6">
    <source>
        <dbReference type="ARBA" id="ARBA00023242"/>
    </source>
</evidence>
<gene>
    <name evidence="9" type="primary">Znf787_0</name>
    <name evidence="9" type="ORF">CORMON_R15496</name>
</gene>
<evidence type="ECO:0000256" key="3">
    <source>
        <dbReference type="ARBA" id="ARBA00022737"/>
    </source>
</evidence>
<accession>A0A851XEL6</accession>
<feature type="non-terminal residue" evidence="9">
    <location>
        <position position="1"/>
    </location>
</feature>
<evidence type="ECO:0000313" key="10">
    <source>
        <dbReference type="Proteomes" id="UP000603793"/>
    </source>
</evidence>
<comment type="caution">
    <text evidence="9">The sequence shown here is derived from an EMBL/GenBank/DDBJ whole genome shotgun (WGS) entry which is preliminary data.</text>
</comment>
<keyword evidence="2" id="KW-0479">Metal-binding</keyword>
<evidence type="ECO:0000256" key="1">
    <source>
        <dbReference type="ARBA" id="ARBA00004123"/>
    </source>
</evidence>
<dbReference type="Proteomes" id="UP000603793">
    <property type="component" value="Unassembled WGS sequence"/>
</dbReference>
<dbReference type="GO" id="GO:0000981">
    <property type="term" value="F:DNA-binding transcription factor activity, RNA polymerase II-specific"/>
    <property type="evidence" value="ECO:0007669"/>
    <property type="project" value="TreeGrafter"/>
</dbReference>
<evidence type="ECO:0000256" key="2">
    <source>
        <dbReference type="ARBA" id="ARBA00022723"/>
    </source>
</evidence>
<dbReference type="PANTHER" id="PTHR23226">
    <property type="entry name" value="ZINC FINGER AND SCAN DOMAIN-CONTAINING"/>
    <property type="match status" value="1"/>
</dbReference>
<organism evidence="9 10">
    <name type="scientific">Corvus moneduloides</name>
    <name type="common">New Caledonian crow</name>
    <dbReference type="NCBI Taxonomy" id="1196302"/>
    <lineage>
        <taxon>Eukaryota</taxon>
        <taxon>Metazoa</taxon>
        <taxon>Chordata</taxon>
        <taxon>Craniata</taxon>
        <taxon>Vertebrata</taxon>
        <taxon>Euteleostomi</taxon>
        <taxon>Archelosauria</taxon>
        <taxon>Archosauria</taxon>
        <taxon>Dinosauria</taxon>
        <taxon>Saurischia</taxon>
        <taxon>Theropoda</taxon>
        <taxon>Coelurosauria</taxon>
        <taxon>Aves</taxon>
        <taxon>Neognathae</taxon>
        <taxon>Neoaves</taxon>
        <taxon>Telluraves</taxon>
        <taxon>Australaves</taxon>
        <taxon>Passeriformes</taxon>
        <taxon>Corvoidea</taxon>
        <taxon>Corvidae</taxon>
        <taxon>Corvus</taxon>
    </lineage>
</organism>
<dbReference type="PROSITE" id="PS50157">
    <property type="entry name" value="ZINC_FINGER_C2H2_2"/>
    <property type="match status" value="2"/>
</dbReference>
<evidence type="ECO:0000256" key="5">
    <source>
        <dbReference type="ARBA" id="ARBA00022833"/>
    </source>
</evidence>
<dbReference type="GO" id="GO:0008270">
    <property type="term" value="F:zinc ion binding"/>
    <property type="evidence" value="ECO:0007669"/>
    <property type="project" value="UniProtKB-KW"/>
</dbReference>
<dbReference type="FunFam" id="3.30.160.60:FF:002343">
    <property type="entry name" value="Zinc finger protein 33A"/>
    <property type="match status" value="1"/>
</dbReference>
<evidence type="ECO:0000256" key="7">
    <source>
        <dbReference type="PROSITE-ProRule" id="PRU00042"/>
    </source>
</evidence>
<dbReference type="InterPro" id="IPR036236">
    <property type="entry name" value="Znf_C2H2_sf"/>
</dbReference>
<sequence length="60" mass="6894">LIQHQRIHSGECEKSFSQSSHLICLQVIHTGEQPYICMECGKIFGWRSTLINHCKIHTGE</sequence>
<keyword evidence="5" id="KW-0862">Zinc</keyword>
<protein>
    <submittedName>
        <fullName evidence="9">ZN787 protein</fullName>
    </submittedName>
</protein>
<dbReference type="GO" id="GO:0000978">
    <property type="term" value="F:RNA polymerase II cis-regulatory region sequence-specific DNA binding"/>
    <property type="evidence" value="ECO:0007669"/>
    <property type="project" value="TreeGrafter"/>
</dbReference>
<dbReference type="GO" id="GO:0005634">
    <property type="term" value="C:nucleus"/>
    <property type="evidence" value="ECO:0007669"/>
    <property type="project" value="UniProtKB-SubCell"/>
</dbReference>
<dbReference type="EMBL" id="WBNF01000533">
    <property type="protein sequence ID" value="NXD60000.1"/>
    <property type="molecule type" value="Genomic_DNA"/>
</dbReference>
<keyword evidence="4 7" id="KW-0863">Zinc-finger</keyword>
<name>A0A851XEL6_CORMO</name>
<evidence type="ECO:0000259" key="8">
    <source>
        <dbReference type="PROSITE" id="PS50157"/>
    </source>
</evidence>
<evidence type="ECO:0000313" key="9">
    <source>
        <dbReference type="EMBL" id="NXD60000.1"/>
    </source>
</evidence>
<dbReference type="AlphaFoldDB" id="A0A851XEL6"/>